<organism evidence="1 2">
    <name type="scientific">Kocuria turfanensis</name>
    <dbReference type="NCBI Taxonomy" id="388357"/>
    <lineage>
        <taxon>Bacteria</taxon>
        <taxon>Bacillati</taxon>
        <taxon>Actinomycetota</taxon>
        <taxon>Actinomycetes</taxon>
        <taxon>Micrococcales</taxon>
        <taxon>Micrococcaceae</taxon>
        <taxon>Kocuria</taxon>
    </lineage>
</organism>
<dbReference type="Proteomes" id="UP000321103">
    <property type="component" value="Unassembled WGS sequence"/>
</dbReference>
<dbReference type="PANTHER" id="PTHR35145:SF1">
    <property type="entry name" value="CYTOPLASMIC PROTEIN"/>
    <property type="match status" value="1"/>
</dbReference>
<evidence type="ECO:0008006" key="3">
    <source>
        <dbReference type="Google" id="ProtNLM"/>
    </source>
</evidence>
<name>A0A512IG62_9MICC</name>
<dbReference type="InterPro" id="IPR007351">
    <property type="entry name" value="YjbR"/>
</dbReference>
<dbReference type="Pfam" id="PF04237">
    <property type="entry name" value="YjbR"/>
    <property type="match status" value="1"/>
</dbReference>
<dbReference type="Gene3D" id="3.90.1150.30">
    <property type="match status" value="1"/>
</dbReference>
<dbReference type="PANTHER" id="PTHR35145">
    <property type="entry name" value="CYTOPLASMIC PROTEIN-RELATED"/>
    <property type="match status" value="1"/>
</dbReference>
<dbReference type="RefSeq" id="WP_062733988.1">
    <property type="nucleotide sequence ID" value="NZ_BJZS01000093.1"/>
</dbReference>
<keyword evidence="2" id="KW-1185">Reference proteome</keyword>
<comment type="caution">
    <text evidence="1">The sequence shown here is derived from an EMBL/GenBank/DDBJ whole genome shotgun (WGS) entry which is preliminary data.</text>
</comment>
<reference evidence="1 2" key="1">
    <citation type="submission" date="2019-07" db="EMBL/GenBank/DDBJ databases">
        <title>Whole genome shotgun sequence of Kocuria turfanensis NBRC 107627.</title>
        <authorList>
            <person name="Hosoyama A."/>
            <person name="Uohara A."/>
            <person name="Ohji S."/>
            <person name="Ichikawa N."/>
        </authorList>
    </citation>
    <scope>NUCLEOTIDE SEQUENCE [LARGE SCALE GENOMIC DNA]</scope>
    <source>
        <strain evidence="1 2">NBRC 107627</strain>
    </source>
</reference>
<evidence type="ECO:0000313" key="2">
    <source>
        <dbReference type="Proteomes" id="UP000321103"/>
    </source>
</evidence>
<sequence>MDGTQLQEVAMQVAAGLPAVSRTCPFGPEHDVFKVAGKVFLMTTEAPGEPIVTLKCEPPHAAALRQEFPTITPGYHMNKQHWISLAAGPGITRDLVAELVLNAYELVVDGLPRAERPVLRHTGTGPRPTTGTG</sequence>
<dbReference type="InterPro" id="IPR038056">
    <property type="entry name" value="YjbR-like_sf"/>
</dbReference>
<proteinExistence type="predicted"/>
<protein>
    <recommendedName>
        <fullName evidence="3">DNA-binding protein</fullName>
    </recommendedName>
</protein>
<dbReference type="AlphaFoldDB" id="A0A512IG62"/>
<dbReference type="STRING" id="388357.GCA_001580365_00419"/>
<evidence type="ECO:0000313" key="1">
    <source>
        <dbReference type="EMBL" id="GEO96668.1"/>
    </source>
</evidence>
<gene>
    <name evidence="1" type="ORF">KTU01_27910</name>
</gene>
<dbReference type="SUPFAM" id="SSF142906">
    <property type="entry name" value="YjbR-like"/>
    <property type="match status" value="1"/>
</dbReference>
<dbReference type="InterPro" id="IPR058532">
    <property type="entry name" value="YjbR/MT2646/Rv2570-like"/>
</dbReference>
<accession>A0A512IG62</accession>
<dbReference type="EMBL" id="BJZS01000093">
    <property type="protein sequence ID" value="GEO96668.1"/>
    <property type="molecule type" value="Genomic_DNA"/>
</dbReference>